<organism evidence="1 2">
    <name type="scientific">Arthrobacter cupressi</name>
    <dbReference type="NCBI Taxonomy" id="1045773"/>
    <lineage>
        <taxon>Bacteria</taxon>
        <taxon>Bacillati</taxon>
        <taxon>Actinomycetota</taxon>
        <taxon>Actinomycetes</taxon>
        <taxon>Micrococcales</taxon>
        <taxon>Micrococcaceae</taxon>
        <taxon>Arthrobacter</taxon>
    </lineage>
</organism>
<dbReference type="PROSITE" id="PS51747">
    <property type="entry name" value="CYT_DCMP_DEAMINASES_2"/>
    <property type="match status" value="1"/>
</dbReference>
<dbReference type="Pfam" id="PF00383">
    <property type="entry name" value="dCMP_cyt_deam_1"/>
    <property type="match status" value="1"/>
</dbReference>
<dbReference type="PANTHER" id="PTHR11079:SF179">
    <property type="entry name" value="TRNA(ADENINE(34)) DEAMINASE, CHLOROPLASTIC"/>
    <property type="match status" value="1"/>
</dbReference>
<proteinExistence type="predicted"/>
<accession>A0A1G8IBU9</accession>
<dbReference type="SUPFAM" id="SSF53927">
    <property type="entry name" value="Cytidine deaminase-like"/>
    <property type="match status" value="1"/>
</dbReference>
<dbReference type="EMBL" id="FNEI01000001">
    <property type="protein sequence ID" value="SDI16363.1"/>
    <property type="molecule type" value="Genomic_DNA"/>
</dbReference>
<dbReference type="CDD" id="cd01285">
    <property type="entry name" value="nucleoside_deaminase"/>
    <property type="match status" value="1"/>
</dbReference>
<gene>
    <name evidence="1" type="ORF">SAMN05216555_101194</name>
</gene>
<keyword evidence="2" id="KW-1185">Reference proteome</keyword>
<dbReference type="Proteomes" id="UP000182130">
    <property type="component" value="Unassembled WGS sequence"/>
</dbReference>
<dbReference type="InterPro" id="IPR016193">
    <property type="entry name" value="Cytidine_deaminase-like"/>
</dbReference>
<dbReference type="InterPro" id="IPR002125">
    <property type="entry name" value="CMP_dCMP_dom"/>
</dbReference>
<dbReference type="PANTHER" id="PTHR11079">
    <property type="entry name" value="CYTOSINE DEAMINASE FAMILY MEMBER"/>
    <property type="match status" value="1"/>
</dbReference>
<dbReference type="Gene3D" id="3.40.140.10">
    <property type="entry name" value="Cytidine Deaminase, domain 2"/>
    <property type="match status" value="1"/>
</dbReference>
<sequence length="170" mass="18138">MTPSAAPPGLTPDELAHLRRCVELAREGLDAGDEPFGSLLVDSSGTVRFEDRNRVAGGDATRHPEFEIARWAAEHLSEAERRSSVVYTSGEHCPMCSAAHAWVGLGRIVYASSSEQLTAWRAGWGLAAGPVAALPIQAVAPGIPVAGPAPELEEEIRELHRALTERRQAG</sequence>
<evidence type="ECO:0000313" key="1">
    <source>
        <dbReference type="EMBL" id="SDI16363.1"/>
    </source>
</evidence>
<dbReference type="STRING" id="1045773.SAMN05216555_101194"/>
<protein>
    <submittedName>
        <fullName evidence="1">tRNA(Arg) A34 adenosine deaminase TadA</fullName>
    </submittedName>
</protein>
<evidence type="ECO:0000313" key="2">
    <source>
        <dbReference type="Proteomes" id="UP000182130"/>
    </source>
</evidence>
<dbReference type="AlphaFoldDB" id="A0A1G8IBU9"/>
<name>A0A1G8IBU9_9MICC</name>
<dbReference type="OrthoDB" id="9802676at2"/>
<reference evidence="2" key="1">
    <citation type="submission" date="2016-10" db="EMBL/GenBank/DDBJ databases">
        <authorList>
            <person name="Varghese N."/>
            <person name="Submissions S."/>
        </authorList>
    </citation>
    <scope>NUCLEOTIDE SEQUENCE [LARGE SCALE GENOMIC DNA]</scope>
    <source>
        <strain evidence="2">CGMCC 1.10783</strain>
    </source>
</reference>
<dbReference type="GO" id="GO:0003824">
    <property type="term" value="F:catalytic activity"/>
    <property type="evidence" value="ECO:0007669"/>
    <property type="project" value="InterPro"/>
</dbReference>
<dbReference type="RefSeq" id="WP_074586201.1">
    <property type="nucleotide sequence ID" value="NZ_FNEI01000001.1"/>
</dbReference>